<proteinExistence type="predicted"/>
<organism evidence="2 3">
    <name type="scientific">Actinacidiphila cocklensis</name>
    <dbReference type="NCBI Taxonomy" id="887465"/>
    <lineage>
        <taxon>Bacteria</taxon>
        <taxon>Bacillati</taxon>
        <taxon>Actinomycetota</taxon>
        <taxon>Actinomycetes</taxon>
        <taxon>Kitasatosporales</taxon>
        <taxon>Streptomycetaceae</taxon>
        <taxon>Actinacidiphila</taxon>
    </lineage>
</organism>
<name>A0A9W4GU44_9ACTN</name>
<evidence type="ECO:0000313" key="2">
    <source>
        <dbReference type="EMBL" id="CAG6396938.1"/>
    </source>
</evidence>
<gene>
    <name evidence="2" type="ORF">SCOCK_490051</name>
</gene>
<comment type="caution">
    <text evidence="2">The sequence shown here is derived from an EMBL/GenBank/DDBJ whole genome shotgun (WGS) entry which is preliminary data.</text>
</comment>
<sequence>MVLQQMRLQRGISLHGGLEQQLPLLTGPELPAMPKHRHHRPNHLSPGRELSSHRRLRQPNSLLPRLGSSGHLHELGHAASLTGACELAGYRCSAWRITYCLR</sequence>
<accession>A0A9W4GU44</accession>
<dbReference type="EMBL" id="CAJSLV010000080">
    <property type="protein sequence ID" value="CAG6396938.1"/>
    <property type="molecule type" value="Genomic_DNA"/>
</dbReference>
<feature type="region of interest" description="Disordered" evidence="1">
    <location>
        <begin position="26"/>
        <end position="55"/>
    </location>
</feature>
<dbReference type="Proteomes" id="UP001152519">
    <property type="component" value="Unassembled WGS sequence"/>
</dbReference>
<reference evidence="2" key="1">
    <citation type="submission" date="2021-05" db="EMBL/GenBank/DDBJ databases">
        <authorList>
            <person name="Arsene-Ploetze F."/>
        </authorList>
    </citation>
    <scope>NUCLEOTIDE SEQUENCE</scope>
    <source>
        <strain evidence="2">DSM 42138</strain>
    </source>
</reference>
<evidence type="ECO:0000256" key="1">
    <source>
        <dbReference type="SAM" id="MobiDB-lite"/>
    </source>
</evidence>
<keyword evidence="3" id="KW-1185">Reference proteome</keyword>
<dbReference type="AlphaFoldDB" id="A0A9W4GU44"/>
<protein>
    <submittedName>
        <fullName evidence="2">Uncharacterized protein</fullName>
    </submittedName>
</protein>
<evidence type="ECO:0000313" key="3">
    <source>
        <dbReference type="Proteomes" id="UP001152519"/>
    </source>
</evidence>